<evidence type="ECO:0000256" key="4">
    <source>
        <dbReference type="ARBA" id="ARBA00022786"/>
    </source>
</evidence>
<evidence type="ECO:0000256" key="8">
    <source>
        <dbReference type="SAM" id="MobiDB-lite"/>
    </source>
</evidence>
<dbReference type="Pfam" id="PF00632">
    <property type="entry name" value="HECT"/>
    <property type="match status" value="1"/>
</dbReference>
<feature type="domain" description="HECT" evidence="9">
    <location>
        <begin position="692"/>
        <end position="1033"/>
    </location>
</feature>
<comment type="similarity">
    <text evidence="6">Belongs to the UPL family.</text>
</comment>
<dbReference type="SMART" id="SM00119">
    <property type="entry name" value="HECTc"/>
    <property type="match status" value="1"/>
</dbReference>
<feature type="compositionally biased region" description="Basic and acidic residues" evidence="8">
    <location>
        <begin position="8"/>
        <end position="24"/>
    </location>
</feature>
<feature type="active site" description="Glycyl thioester intermediate" evidence="7">
    <location>
        <position position="1001"/>
    </location>
</feature>
<evidence type="ECO:0000256" key="1">
    <source>
        <dbReference type="ARBA" id="ARBA00000885"/>
    </source>
</evidence>
<comment type="catalytic activity">
    <reaction evidence="1">
        <text>S-ubiquitinyl-[E2 ubiquitin-conjugating enzyme]-L-cysteine + [acceptor protein]-L-lysine = [E2 ubiquitin-conjugating enzyme]-L-cysteine + N(6)-ubiquitinyl-[acceptor protein]-L-lysine.</text>
        <dbReference type="EC" id="2.3.2.26"/>
    </reaction>
</comment>
<dbReference type="InterPro" id="IPR044611">
    <property type="entry name" value="E3A/B/C-like"/>
</dbReference>
<keyword evidence="3" id="KW-0808">Transferase</keyword>
<evidence type="ECO:0000256" key="7">
    <source>
        <dbReference type="PROSITE-ProRule" id="PRU00104"/>
    </source>
</evidence>
<dbReference type="FunFam" id="3.30.2410.10:FF:000011">
    <property type="entry name" value="Putative Ubiquitin-protein ligase E3C"/>
    <property type="match status" value="1"/>
</dbReference>
<dbReference type="SUPFAM" id="SSF56204">
    <property type="entry name" value="Hect, E3 ligase catalytic domain"/>
    <property type="match status" value="1"/>
</dbReference>
<dbReference type="Gene3D" id="3.30.2160.10">
    <property type="entry name" value="Hect, E3 ligase catalytic domain"/>
    <property type="match status" value="1"/>
</dbReference>
<proteinExistence type="inferred from homology"/>
<dbReference type="FunFam" id="3.30.2160.10:FF:000002">
    <property type="entry name" value="Putative Ubiquitin-protein ligase E3C"/>
    <property type="match status" value="1"/>
</dbReference>
<dbReference type="Gene3D" id="3.90.1750.10">
    <property type="entry name" value="Hect, E3 ligase catalytic domains"/>
    <property type="match status" value="1"/>
</dbReference>
<evidence type="ECO:0000256" key="3">
    <source>
        <dbReference type="ARBA" id="ARBA00022679"/>
    </source>
</evidence>
<dbReference type="EC" id="2.3.2.26" evidence="2"/>
<accession>A0A2P2KLU6</accession>
<dbReference type="EMBL" id="GGEC01026196">
    <property type="protein sequence ID" value="MBX06680.1"/>
    <property type="molecule type" value="Transcribed_RNA"/>
</dbReference>
<dbReference type="InterPro" id="IPR035983">
    <property type="entry name" value="Hect_E3_ubiquitin_ligase"/>
</dbReference>
<sequence>MFFTGDPTTRKRVDLGGRSSKERDRQKLLEQTRLERNRRLWLRQQNAAAIRIQKCLRGRKTMEAEHSKVREEFYAIYGKHCQNIDRHCFGPDSRFLCQLLFFFNAKNDGDFAALGETCRLLLHVVQHNAGDLVSLFAGADYPINSALVDYRVKKLAFTFVQAVSQHREQLRDPLLMTPMESNFPLALFLEAVIVFLDPKLPWACKVVGYLLQRNTFFLFRGIVLAVKDNTKACGSIGRISSLEHLLARVISHIGQKPCLCPNVDPYCSFSSQMLTIPFLWQLFPNLKEVFAAQSLSQHYIHQMALCVKNHVNVLPNDISAEYPGYACLLGNMLETAGVALSQPDCSFELAIDLAAVTTFLLEGLPCLKSSNQENKESSTMSEDDVTLPDETEVALGRDLEQQITNAIDSRFLLQLSNVLFGGISLVSGSHCQLDREVEAIGAACAFLHITFDTLPLEQIMTVLAYRTELVRVLWNFMKSCHENQRWSSLSEQLPYLPKDAPGWLLPLAVFCPVYKHMLTIVHNEEFYEQEKPLSLNDIRSLIIILRQALWQLLWVNPMAHNNSVKPATSAPVNKQNPVESIKQRVGIVASQLLSQLQDWNNRRQFTPPSDFHADGVDDFFISQAIIDGTKANDILKRAPFLIPFTSRVKIFNSQLLAVRQSHGSHGVFPRNRFRIRRDHILEDAYSQMSSLSEEDLQGVIRVSFVNELGVEEAGIDGGGIFKDFMENITRAAFDVQYGLFKETADHLLYPNPGSGMIHEQHLQFFHFLGTLLAKAMFEGILVEIPFAAFFLSKLKQKHNYLNDLPSLDPELYRHLIFLKHYQGDVSELELYFVIVNNEYGEQTEEELIPGGRNIQVTNENVITFIHLVSNHRLNFQIRHQSSHFLRGFQQLIQKAWIDMFDEHELQLLISGSVDSLDIDDLRMHTNYAGGYHSEHYVIELFWEVLKGFSLENRKKFLKFVTGCSRGPLLGFRHLEPLFCIQRASGNASEEALDRLPTSATCMNLLKLPPYRSEEQLETKLLYAINADAGFDLS</sequence>
<evidence type="ECO:0000313" key="10">
    <source>
        <dbReference type="EMBL" id="MBX06680.1"/>
    </source>
</evidence>
<dbReference type="Gene3D" id="3.30.2410.10">
    <property type="entry name" value="Hect, E3 ligase catalytic domain"/>
    <property type="match status" value="1"/>
</dbReference>
<organism evidence="10">
    <name type="scientific">Rhizophora mucronata</name>
    <name type="common">Asiatic mangrove</name>
    <dbReference type="NCBI Taxonomy" id="61149"/>
    <lineage>
        <taxon>Eukaryota</taxon>
        <taxon>Viridiplantae</taxon>
        <taxon>Streptophyta</taxon>
        <taxon>Embryophyta</taxon>
        <taxon>Tracheophyta</taxon>
        <taxon>Spermatophyta</taxon>
        <taxon>Magnoliopsida</taxon>
        <taxon>eudicotyledons</taxon>
        <taxon>Gunneridae</taxon>
        <taxon>Pentapetalae</taxon>
        <taxon>rosids</taxon>
        <taxon>fabids</taxon>
        <taxon>Malpighiales</taxon>
        <taxon>Rhizophoraceae</taxon>
        <taxon>Rhizophora</taxon>
    </lineage>
</organism>
<evidence type="ECO:0000256" key="5">
    <source>
        <dbReference type="ARBA" id="ARBA00057703"/>
    </source>
</evidence>
<dbReference type="CDD" id="cd00078">
    <property type="entry name" value="HECTc"/>
    <property type="match status" value="1"/>
</dbReference>
<dbReference type="GO" id="GO:0000209">
    <property type="term" value="P:protein polyubiquitination"/>
    <property type="evidence" value="ECO:0007669"/>
    <property type="project" value="InterPro"/>
</dbReference>
<dbReference type="AlphaFoldDB" id="A0A2P2KLU6"/>
<feature type="region of interest" description="Disordered" evidence="8">
    <location>
        <begin position="1"/>
        <end position="24"/>
    </location>
</feature>
<dbReference type="PROSITE" id="PS50237">
    <property type="entry name" value="HECT"/>
    <property type="match status" value="1"/>
</dbReference>
<dbReference type="InterPro" id="IPR000569">
    <property type="entry name" value="HECT_dom"/>
</dbReference>
<name>A0A2P2KLU6_RHIMU</name>
<dbReference type="GO" id="GO:0061630">
    <property type="term" value="F:ubiquitin protein ligase activity"/>
    <property type="evidence" value="ECO:0007669"/>
    <property type="project" value="UniProtKB-EC"/>
</dbReference>
<reference evidence="10" key="1">
    <citation type="submission" date="2018-02" db="EMBL/GenBank/DDBJ databases">
        <title>Rhizophora mucronata_Transcriptome.</title>
        <authorList>
            <person name="Meera S.P."/>
            <person name="Sreeshan A."/>
            <person name="Augustine A."/>
        </authorList>
    </citation>
    <scope>NUCLEOTIDE SEQUENCE</scope>
    <source>
        <tissue evidence="10">Leaf</tissue>
    </source>
</reference>
<evidence type="ECO:0000256" key="6">
    <source>
        <dbReference type="ARBA" id="ARBA00061247"/>
    </source>
</evidence>
<dbReference type="PANTHER" id="PTHR45700:SF6">
    <property type="entry name" value="E3 UBIQUITIN-PROTEIN LIGASE UPL6"/>
    <property type="match status" value="1"/>
</dbReference>
<dbReference type="GO" id="GO:0006511">
    <property type="term" value="P:ubiquitin-dependent protein catabolic process"/>
    <property type="evidence" value="ECO:0007669"/>
    <property type="project" value="TreeGrafter"/>
</dbReference>
<keyword evidence="4 7" id="KW-0833">Ubl conjugation pathway</keyword>
<dbReference type="PANTHER" id="PTHR45700">
    <property type="entry name" value="UBIQUITIN-PROTEIN LIGASE E3C"/>
    <property type="match status" value="1"/>
</dbReference>
<evidence type="ECO:0000256" key="2">
    <source>
        <dbReference type="ARBA" id="ARBA00012485"/>
    </source>
</evidence>
<comment type="function">
    <text evidence="5">Probable E3 ubiquitin-protein ligase which mediates ubiquitination and subsequent proteasomal degradation of target proteins.</text>
</comment>
<evidence type="ECO:0000259" key="9">
    <source>
        <dbReference type="PROSITE" id="PS50237"/>
    </source>
</evidence>
<protein>
    <recommendedName>
        <fullName evidence="2">HECT-type E3 ubiquitin transferase</fullName>
        <ecNumber evidence="2">2.3.2.26</ecNumber>
    </recommendedName>
</protein>